<evidence type="ECO:0000313" key="2">
    <source>
        <dbReference type="Proteomes" id="UP000658278"/>
    </source>
</evidence>
<organism evidence="1 2">
    <name type="scientific">Haloferula rosea</name>
    <dbReference type="NCBI Taxonomy" id="490093"/>
    <lineage>
        <taxon>Bacteria</taxon>
        <taxon>Pseudomonadati</taxon>
        <taxon>Verrucomicrobiota</taxon>
        <taxon>Verrucomicrobiia</taxon>
        <taxon>Verrucomicrobiales</taxon>
        <taxon>Verrucomicrobiaceae</taxon>
        <taxon>Haloferula</taxon>
    </lineage>
</organism>
<gene>
    <name evidence="1" type="ORF">JIN81_00010</name>
</gene>
<comment type="caution">
    <text evidence="1">The sequence shown here is derived from an EMBL/GenBank/DDBJ whole genome shotgun (WGS) entry which is preliminary data.</text>
</comment>
<evidence type="ECO:0000313" key="1">
    <source>
        <dbReference type="EMBL" id="MBK1825385.1"/>
    </source>
</evidence>
<sequence>MNRRRSEELPNHSAAFLALALAAIVATTGGAMHAIYRNGQIKTERKIADTRKRIEEHHLDIQMIEVRKERLLDRYEIRDQLALVDSSLLAVDHGVVEKVSPTSSGETFPVVVRP</sequence>
<dbReference type="EMBL" id="JAENII010000001">
    <property type="protein sequence ID" value="MBK1825385.1"/>
    <property type="molecule type" value="Genomic_DNA"/>
</dbReference>
<protein>
    <submittedName>
        <fullName evidence="1">Uncharacterized protein</fullName>
    </submittedName>
</protein>
<dbReference type="AlphaFoldDB" id="A0A934R7M1"/>
<dbReference type="Proteomes" id="UP000658278">
    <property type="component" value="Unassembled WGS sequence"/>
</dbReference>
<name>A0A934R7M1_9BACT</name>
<reference evidence="1" key="1">
    <citation type="submission" date="2021-01" db="EMBL/GenBank/DDBJ databases">
        <title>Modified the classification status of verrucomicrobia.</title>
        <authorList>
            <person name="Feng X."/>
        </authorList>
    </citation>
    <scope>NUCLEOTIDE SEQUENCE</scope>
    <source>
        <strain evidence="1">KCTC 22201</strain>
    </source>
</reference>
<keyword evidence="2" id="KW-1185">Reference proteome</keyword>
<accession>A0A934R7M1</accession>
<dbReference type="RefSeq" id="WP_200274908.1">
    <property type="nucleotide sequence ID" value="NZ_JAENII010000001.1"/>
</dbReference>
<proteinExistence type="predicted"/>